<evidence type="ECO:0000313" key="2">
    <source>
        <dbReference type="EMBL" id="KAF7538771.1"/>
    </source>
</evidence>
<organism evidence="2 3">
    <name type="scientific">Cylindrodendrum hubeiense</name>
    <dbReference type="NCBI Taxonomy" id="595255"/>
    <lineage>
        <taxon>Eukaryota</taxon>
        <taxon>Fungi</taxon>
        <taxon>Dikarya</taxon>
        <taxon>Ascomycota</taxon>
        <taxon>Pezizomycotina</taxon>
        <taxon>Sordariomycetes</taxon>
        <taxon>Hypocreomycetidae</taxon>
        <taxon>Hypocreales</taxon>
        <taxon>Nectriaceae</taxon>
        <taxon>Cylindrodendrum</taxon>
    </lineage>
</organism>
<keyword evidence="3" id="KW-1185">Reference proteome</keyword>
<dbReference type="EMBL" id="JAANBB010000583">
    <property type="protein sequence ID" value="KAF7538771.1"/>
    <property type="molecule type" value="Genomic_DNA"/>
</dbReference>
<proteinExistence type="predicted"/>
<dbReference type="Proteomes" id="UP000722485">
    <property type="component" value="Unassembled WGS sequence"/>
</dbReference>
<reference evidence="2" key="1">
    <citation type="submission" date="2020-03" db="EMBL/GenBank/DDBJ databases">
        <title>Draft Genome Sequence of Cylindrodendrum hubeiense.</title>
        <authorList>
            <person name="Buettner E."/>
            <person name="Kellner H."/>
        </authorList>
    </citation>
    <scope>NUCLEOTIDE SEQUENCE</scope>
    <source>
        <strain evidence="2">IHI 201604</strain>
    </source>
</reference>
<sequence length="91" mass="9463">MEGQEQKPMLSKSGFSHCLAKIQGGVISSAQTVLPNLFSHVSPPPTQRHGRKGASGAAAQQVTAQGEGETFGGLIDIIDTVVTVLHRQPGS</sequence>
<name>A0A9P5H2S5_9HYPO</name>
<feature type="region of interest" description="Disordered" evidence="1">
    <location>
        <begin position="36"/>
        <end position="63"/>
    </location>
</feature>
<evidence type="ECO:0000256" key="1">
    <source>
        <dbReference type="SAM" id="MobiDB-lite"/>
    </source>
</evidence>
<comment type="caution">
    <text evidence="2">The sequence shown here is derived from an EMBL/GenBank/DDBJ whole genome shotgun (WGS) entry which is preliminary data.</text>
</comment>
<accession>A0A9P5H2S5</accession>
<evidence type="ECO:0000313" key="3">
    <source>
        <dbReference type="Proteomes" id="UP000722485"/>
    </source>
</evidence>
<dbReference type="AlphaFoldDB" id="A0A9P5H2S5"/>
<protein>
    <submittedName>
        <fullName evidence="2">Uncharacterized protein</fullName>
    </submittedName>
</protein>
<gene>
    <name evidence="2" type="ORF">G7Z17_g12572</name>
</gene>